<gene>
    <name evidence="1" type="ORF">CAXC1_300036</name>
</gene>
<dbReference type="Proteomes" id="UP001314181">
    <property type="component" value="Unassembled WGS sequence"/>
</dbReference>
<name>A0ABP0ESZ5_9RICK</name>
<protein>
    <recommendedName>
        <fullName evidence="3">RHS Repeat protein</fullName>
    </recommendedName>
</protein>
<sequence length="46" mass="5301">MAAFADNQSIAKRIASLDSNGNIIYYDYNDNNMFPRLFCQINLQII</sequence>
<keyword evidence="2" id="KW-1185">Reference proteome</keyword>
<reference evidence="1 2" key="1">
    <citation type="submission" date="2024-01" db="EMBL/GenBank/DDBJ databases">
        <authorList>
            <person name="Kunselman E."/>
        </authorList>
    </citation>
    <scope>NUCLEOTIDE SEQUENCE [LARGE SCALE GENOMIC DNA]</scope>
    <source>
        <strain evidence="1">2 abalone samples</strain>
    </source>
</reference>
<proteinExistence type="predicted"/>
<accession>A0ABP0ESZ5</accession>
<organism evidence="1 2">
    <name type="scientific">Candidatus Xenohaliotis californiensis</name>
    <dbReference type="NCBI Taxonomy" id="84677"/>
    <lineage>
        <taxon>Bacteria</taxon>
        <taxon>Pseudomonadati</taxon>
        <taxon>Pseudomonadota</taxon>
        <taxon>Alphaproteobacteria</taxon>
        <taxon>Rickettsiales</taxon>
        <taxon>Anaplasmataceae</taxon>
        <taxon>Candidatus Xenohaliotis</taxon>
    </lineage>
</organism>
<comment type="caution">
    <text evidence="1">The sequence shown here is derived from an EMBL/GenBank/DDBJ whole genome shotgun (WGS) entry which is preliminary data.</text>
</comment>
<evidence type="ECO:0000313" key="2">
    <source>
        <dbReference type="Proteomes" id="UP001314181"/>
    </source>
</evidence>
<dbReference type="EMBL" id="CAWVOK010000023">
    <property type="protein sequence ID" value="CAK8163157.1"/>
    <property type="molecule type" value="Genomic_DNA"/>
</dbReference>
<evidence type="ECO:0000313" key="1">
    <source>
        <dbReference type="EMBL" id="CAK8163157.1"/>
    </source>
</evidence>
<evidence type="ECO:0008006" key="3">
    <source>
        <dbReference type="Google" id="ProtNLM"/>
    </source>
</evidence>